<keyword evidence="4" id="KW-1185">Reference proteome</keyword>
<dbReference type="InterPro" id="IPR051803">
    <property type="entry name" value="TA_system_RelE-like_toxin"/>
</dbReference>
<dbReference type="RefSeq" id="WP_012765735.1">
    <property type="nucleotide sequence ID" value="NC_012881.1"/>
</dbReference>
<dbReference type="Gene3D" id="3.30.2310.20">
    <property type="entry name" value="RelE-like"/>
    <property type="match status" value="1"/>
</dbReference>
<reference evidence="3 4" key="1">
    <citation type="submission" date="2009-06" db="EMBL/GenBank/DDBJ databases">
        <title>Complete sequence of Desulfovibrio salexigens DSM 2638.</title>
        <authorList>
            <consortium name="US DOE Joint Genome Institute"/>
            <person name="Lucas S."/>
            <person name="Copeland A."/>
            <person name="Lapidus A."/>
            <person name="Glavina del Rio T."/>
            <person name="Tice H."/>
            <person name="Bruce D."/>
            <person name="Goodwin L."/>
            <person name="Pitluck S."/>
            <person name="Munk A.C."/>
            <person name="Brettin T."/>
            <person name="Detter J.C."/>
            <person name="Han C."/>
            <person name="Tapia R."/>
            <person name="Larimer F."/>
            <person name="Land M."/>
            <person name="Hauser L."/>
            <person name="Kyrpides N."/>
            <person name="Anderson I."/>
            <person name="Wall J.D."/>
            <person name="Arkin A.P."/>
            <person name="Dehal P."/>
            <person name="Chivian D."/>
            <person name="Giles B."/>
            <person name="Hazen T.C."/>
        </authorList>
    </citation>
    <scope>NUCLEOTIDE SEQUENCE [LARGE SCALE GENOMIC DNA]</scope>
    <source>
        <strain evidence="4">ATCC 14822 / DSM 2638 / NCIMB 8403 / VKM B-1763</strain>
    </source>
</reference>
<evidence type="ECO:0000256" key="2">
    <source>
        <dbReference type="ARBA" id="ARBA00022649"/>
    </source>
</evidence>
<evidence type="ECO:0000313" key="4">
    <source>
        <dbReference type="Proteomes" id="UP000002601"/>
    </source>
</evidence>
<dbReference type="Pfam" id="PF05016">
    <property type="entry name" value="ParE_toxin"/>
    <property type="match status" value="1"/>
</dbReference>
<dbReference type="AlphaFoldDB" id="C6BVJ5"/>
<dbReference type="STRING" id="526222.Desal_0138"/>
<dbReference type="PANTHER" id="PTHR33755:SF6">
    <property type="entry name" value="PLASMID STABILIZATION SYSTEM PROTEIN"/>
    <property type="match status" value="1"/>
</dbReference>
<evidence type="ECO:0000313" key="3">
    <source>
        <dbReference type="EMBL" id="ACS78209.1"/>
    </source>
</evidence>
<dbReference type="EMBL" id="CP001649">
    <property type="protein sequence ID" value="ACS78209.1"/>
    <property type="molecule type" value="Genomic_DNA"/>
</dbReference>
<dbReference type="KEGG" id="dsa:Desal_0138"/>
<dbReference type="HOGENOM" id="CLU_147162_11_2_7"/>
<dbReference type="OrthoDB" id="9798046at2"/>
<dbReference type="eggNOG" id="COG3668">
    <property type="taxonomic scope" value="Bacteria"/>
</dbReference>
<accession>C6BVJ5</accession>
<dbReference type="InterPro" id="IPR007712">
    <property type="entry name" value="RelE/ParE_toxin"/>
</dbReference>
<keyword evidence="2" id="KW-1277">Toxin-antitoxin system</keyword>
<organism evidence="3 4">
    <name type="scientific">Maridesulfovibrio salexigens (strain ATCC 14822 / DSM 2638 / NCIMB 8403 / VKM B-1763)</name>
    <name type="common">Desulfovibrio salexigens</name>
    <dbReference type="NCBI Taxonomy" id="526222"/>
    <lineage>
        <taxon>Bacteria</taxon>
        <taxon>Pseudomonadati</taxon>
        <taxon>Thermodesulfobacteriota</taxon>
        <taxon>Desulfovibrionia</taxon>
        <taxon>Desulfovibrionales</taxon>
        <taxon>Desulfovibrionaceae</taxon>
        <taxon>Maridesulfovibrio</taxon>
    </lineage>
</organism>
<dbReference type="PANTHER" id="PTHR33755">
    <property type="entry name" value="TOXIN PARE1-RELATED"/>
    <property type="match status" value="1"/>
</dbReference>
<protein>
    <submittedName>
        <fullName evidence="3">Plasmid stabilization system</fullName>
    </submittedName>
</protein>
<proteinExistence type="inferred from homology"/>
<gene>
    <name evidence="3" type="ordered locus">Desal_0138</name>
</gene>
<evidence type="ECO:0000256" key="1">
    <source>
        <dbReference type="ARBA" id="ARBA00006226"/>
    </source>
</evidence>
<sequence length="97" mass="11391">MRVKWLRGALKDLDAEASYLATEDVDLAQKTYSHIRDRGDLLGNFPQKGRPGRVPGTRELVLDRYPYIIPYRVKNDVVEILRVFHTRRKLPKDWDIV</sequence>
<name>C6BVJ5_MARSD</name>
<comment type="similarity">
    <text evidence="1">Belongs to the RelE toxin family.</text>
</comment>
<dbReference type="Proteomes" id="UP000002601">
    <property type="component" value="Chromosome"/>
</dbReference>
<dbReference type="InterPro" id="IPR035093">
    <property type="entry name" value="RelE/ParE_toxin_dom_sf"/>
</dbReference>